<dbReference type="Proteomes" id="UP001217963">
    <property type="component" value="Chromosome VIII"/>
</dbReference>
<dbReference type="EMBL" id="CP119069">
    <property type="protein sequence ID" value="WEL39218.1"/>
    <property type="molecule type" value="Genomic_DNA"/>
</dbReference>
<sequence>MEEGERNSSERLDIIIRGLRELSADLDHLLLLGSDVKELSRNLDRFL</sequence>
<protein>
    <submittedName>
        <fullName evidence="1">Uncharacterized protein</fullName>
    </submittedName>
</protein>
<keyword evidence="2" id="KW-1185">Reference proteome</keyword>
<reference evidence="1 2" key="1">
    <citation type="submission" date="2023-02" db="EMBL/GenBank/DDBJ databases">
        <title>Encephalitozoon hellem ATCC 50451 complete genome.</title>
        <authorList>
            <person name="Mascarenhas dos Santos A.C."/>
            <person name="Julian A.T."/>
            <person name="Pombert J.-F."/>
        </authorList>
    </citation>
    <scope>NUCLEOTIDE SEQUENCE [LARGE SCALE GENOMIC DNA]</scope>
    <source>
        <strain evidence="1 2">ATCC 50451</strain>
    </source>
</reference>
<organism evidence="1 2">
    <name type="scientific">Encephalitozoon hellem</name>
    <name type="common">Microsporidian parasite</name>
    <dbReference type="NCBI Taxonomy" id="27973"/>
    <lineage>
        <taxon>Eukaryota</taxon>
        <taxon>Fungi</taxon>
        <taxon>Fungi incertae sedis</taxon>
        <taxon>Microsporidia</taxon>
        <taxon>Unikaryonidae</taxon>
        <taxon>Encephalitozoon</taxon>
    </lineage>
</organism>
<accession>A0ABY8CK29</accession>
<proteinExistence type="predicted"/>
<name>A0ABY8CK29_ENCHE</name>
<evidence type="ECO:0000313" key="1">
    <source>
        <dbReference type="EMBL" id="WEL39218.1"/>
    </source>
</evidence>
<gene>
    <name evidence="1" type="ORF">PFJ87_08g00770</name>
</gene>
<evidence type="ECO:0000313" key="2">
    <source>
        <dbReference type="Proteomes" id="UP001217963"/>
    </source>
</evidence>